<dbReference type="EMBL" id="DXHV01000075">
    <property type="protein sequence ID" value="HIW01243.1"/>
    <property type="molecule type" value="Genomic_DNA"/>
</dbReference>
<sequence>MKTCFAAFIPDGTTWAVLFADLELATQGDTLDSAFLHAQDALRGRMQAMMEDKESLPEALSDASDLAQAKEKIMAWCKAEALDLPGGTLFLPVPCNVAEPGA</sequence>
<dbReference type="Proteomes" id="UP000886752">
    <property type="component" value="Unassembled WGS sequence"/>
</dbReference>
<organism evidence="1 2">
    <name type="scientific">Candidatus Desulfovibrio intestinipullorum</name>
    <dbReference type="NCBI Taxonomy" id="2838536"/>
    <lineage>
        <taxon>Bacteria</taxon>
        <taxon>Pseudomonadati</taxon>
        <taxon>Thermodesulfobacteriota</taxon>
        <taxon>Desulfovibrionia</taxon>
        <taxon>Desulfovibrionales</taxon>
        <taxon>Desulfovibrionaceae</taxon>
        <taxon>Desulfovibrio</taxon>
    </lineage>
</organism>
<proteinExistence type="predicted"/>
<accession>A0A9D1PZ77</accession>
<reference evidence="1" key="2">
    <citation type="submission" date="2021-04" db="EMBL/GenBank/DDBJ databases">
        <authorList>
            <person name="Gilroy R."/>
        </authorList>
    </citation>
    <scope>NUCLEOTIDE SEQUENCE</scope>
    <source>
        <strain evidence="1">ChiHecec2B26-446</strain>
    </source>
</reference>
<protein>
    <recommendedName>
        <fullName evidence="3">Type II toxin-antitoxin system HicB family antitoxin</fullName>
    </recommendedName>
</protein>
<comment type="caution">
    <text evidence="1">The sequence shown here is derived from an EMBL/GenBank/DDBJ whole genome shotgun (WGS) entry which is preliminary data.</text>
</comment>
<evidence type="ECO:0000313" key="1">
    <source>
        <dbReference type="EMBL" id="HIW01243.1"/>
    </source>
</evidence>
<gene>
    <name evidence="1" type="ORF">H9894_08665</name>
</gene>
<name>A0A9D1PZ77_9BACT</name>
<dbReference type="AlphaFoldDB" id="A0A9D1PZ77"/>
<evidence type="ECO:0008006" key="3">
    <source>
        <dbReference type="Google" id="ProtNLM"/>
    </source>
</evidence>
<reference evidence="1" key="1">
    <citation type="journal article" date="2021" name="PeerJ">
        <title>Extensive microbial diversity within the chicken gut microbiome revealed by metagenomics and culture.</title>
        <authorList>
            <person name="Gilroy R."/>
            <person name="Ravi A."/>
            <person name="Getino M."/>
            <person name="Pursley I."/>
            <person name="Horton D.L."/>
            <person name="Alikhan N.F."/>
            <person name="Baker D."/>
            <person name="Gharbi K."/>
            <person name="Hall N."/>
            <person name="Watson M."/>
            <person name="Adriaenssens E.M."/>
            <person name="Foster-Nyarko E."/>
            <person name="Jarju S."/>
            <person name="Secka A."/>
            <person name="Antonio M."/>
            <person name="Oren A."/>
            <person name="Chaudhuri R.R."/>
            <person name="La Ragione R."/>
            <person name="Hildebrand F."/>
            <person name="Pallen M.J."/>
        </authorList>
    </citation>
    <scope>NUCLEOTIDE SEQUENCE</scope>
    <source>
        <strain evidence="1">ChiHecec2B26-446</strain>
    </source>
</reference>
<dbReference type="InterPro" id="IPR035069">
    <property type="entry name" value="TTHA1013/TTHA0281-like"/>
</dbReference>
<evidence type="ECO:0000313" key="2">
    <source>
        <dbReference type="Proteomes" id="UP000886752"/>
    </source>
</evidence>
<dbReference type="Gene3D" id="3.30.160.250">
    <property type="match status" value="1"/>
</dbReference>
<dbReference type="SUPFAM" id="SSF143100">
    <property type="entry name" value="TTHA1013/TTHA0281-like"/>
    <property type="match status" value="1"/>
</dbReference>